<dbReference type="SFLD" id="SFLDS00028">
    <property type="entry name" value="Proline_Racemase"/>
    <property type="match status" value="1"/>
</dbReference>
<dbReference type="PANTHER" id="PTHR33442:SF1">
    <property type="entry name" value="TRANS-3-HYDROXY-L-PROLINE DEHYDRATASE"/>
    <property type="match status" value="1"/>
</dbReference>
<evidence type="ECO:0000313" key="3">
    <source>
        <dbReference type="Proteomes" id="UP001374893"/>
    </source>
</evidence>
<organism evidence="2 3">
    <name type="scientific">Haloferula helveola</name>
    <dbReference type="NCBI Taxonomy" id="490095"/>
    <lineage>
        <taxon>Bacteria</taxon>
        <taxon>Pseudomonadati</taxon>
        <taxon>Verrucomicrobiota</taxon>
        <taxon>Verrucomicrobiia</taxon>
        <taxon>Verrucomicrobiales</taxon>
        <taxon>Verrucomicrobiaceae</taxon>
        <taxon>Haloferula</taxon>
    </lineage>
</organism>
<comment type="similarity">
    <text evidence="1">Belongs to the proline racemase family.</text>
</comment>
<dbReference type="PANTHER" id="PTHR33442">
    <property type="entry name" value="TRANS-3-HYDROXY-L-PROLINE DEHYDRATASE"/>
    <property type="match status" value="1"/>
</dbReference>
<sequence>MKVIDSHTGGEPTRIIVEGGPDLGSGPIADRARRFREEHDHIRSAVCNEPRGHDAMVGGMLCEAHEPGCECGIFYFNNVTTLHMCIHGTIGLIATLAHMGRIGPGRHGIDTPVGVVHADLDETGKVTVANVPSYRYRAGVPVEVPGWGEVKGDIAWGGNWFFLIEGFGPDVEVANLHRLTDFSRAVRRALAAGGITGEDGGEIDHVEVFGPPGNPAEADGRNFVLCPGDAYDRSPCGTGTSAKLACLAAANKLAPGEIWRQASILDTVFEGSYEALDGGRILPRVSGRAWVTGQSIYHFQPDDPFQYGIPTIQAS</sequence>
<gene>
    <name evidence="2" type="ORF">HAHE_28120</name>
</gene>
<reference evidence="2 3" key="1">
    <citation type="submission" date="2021-06" db="EMBL/GenBank/DDBJ databases">
        <title>Complete genome of Haloferula helveola possessing various polysaccharide degrading enzymes.</title>
        <authorList>
            <person name="Takami H."/>
            <person name="Huang C."/>
            <person name="Hamasaki K."/>
        </authorList>
    </citation>
    <scope>NUCLEOTIDE SEQUENCE [LARGE SCALE GENOMIC DNA]</scope>
    <source>
        <strain evidence="2 3">CN-1</strain>
    </source>
</reference>
<proteinExistence type="inferred from homology"/>
<dbReference type="PIRSF" id="PIRSF029792">
    <property type="entry name" value="Pro_racemase"/>
    <property type="match status" value="1"/>
</dbReference>
<dbReference type="RefSeq" id="WP_338685307.1">
    <property type="nucleotide sequence ID" value="NZ_AP024702.1"/>
</dbReference>
<dbReference type="Proteomes" id="UP001374893">
    <property type="component" value="Chromosome"/>
</dbReference>
<protein>
    <submittedName>
        <fullName evidence="2">4-hydroxyproline 2-epimerase</fullName>
    </submittedName>
</protein>
<dbReference type="Gene3D" id="3.10.310.10">
    <property type="entry name" value="Diaminopimelate Epimerase, Chain A, domain 1"/>
    <property type="match status" value="2"/>
</dbReference>
<dbReference type="EMBL" id="AP024702">
    <property type="protein sequence ID" value="BCX48904.1"/>
    <property type="molecule type" value="Genomic_DNA"/>
</dbReference>
<name>A0ABM7RGG4_9BACT</name>
<evidence type="ECO:0000256" key="1">
    <source>
        <dbReference type="ARBA" id="ARBA00007529"/>
    </source>
</evidence>
<dbReference type="SUPFAM" id="SSF54506">
    <property type="entry name" value="Diaminopimelate epimerase-like"/>
    <property type="match status" value="1"/>
</dbReference>
<evidence type="ECO:0000313" key="2">
    <source>
        <dbReference type="EMBL" id="BCX48904.1"/>
    </source>
</evidence>
<dbReference type="Pfam" id="PF05544">
    <property type="entry name" value="Pro_racemase"/>
    <property type="match status" value="1"/>
</dbReference>
<dbReference type="InterPro" id="IPR008794">
    <property type="entry name" value="Pro_racemase_fam"/>
</dbReference>
<accession>A0ABM7RGG4</accession>
<keyword evidence="3" id="KW-1185">Reference proteome</keyword>